<dbReference type="InterPro" id="IPR047817">
    <property type="entry name" value="ABC2_TM_bact-type"/>
</dbReference>
<name>A0A543HGK8_9MICO</name>
<organism evidence="7 8">
    <name type="scientific">Humibacillus xanthopallidus</name>
    <dbReference type="NCBI Taxonomy" id="412689"/>
    <lineage>
        <taxon>Bacteria</taxon>
        <taxon>Bacillati</taxon>
        <taxon>Actinomycetota</taxon>
        <taxon>Actinomycetes</taxon>
        <taxon>Micrococcales</taxon>
        <taxon>Intrasporangiaceae</taxon>
        <taxon>Humibacillus</taxon>
    </lineage>
</organism>
<dbReference type="PANTHER" id="PTHR43229">
    <property type="entry name" value="NODULATION PROTEIN J"/>
    <property type="match status" value="1"/>
</dbReference>
<keyword evidence="3 5" id="KW-1133">Transmembrane helix</keyword>
<evidence type="ECO:0000313" key="8">
    <source>
        <dbReference type="Proteomes" id="UP000316747"/>
    </source>
</evidence>
<sequence length="570" mass="58771">MSAVAAPHAGHHAPGADVGMLGRQVRHELVTLTRTPITLILSIGLPLLFFVLLSALVGNQVLDETNGVRLVQYLAPGMASFGVVMATFSFLAVGLAEARASGVIKRQAGSPAPRWVLIGGRVGAAVVLGLTSTALVITAGVLFYDLIVPSRSVVAIVVTLLLASACFSALGLALAMALPTMQLTLAVSNGVVIPLAFISDMFMLGGQLPTWLATIGWIFPLKHLTALFADALNPYLTGSGFELDHLAVIALWGLAGALVATALLRRDRDRDATHGSGAGTVSHTRARAADAVPRRAATPSLGALLLDQVRHAQSILWRDASSVFFAVAFPVVLVAIIPAVNGGGDQIMSNGLSLGTFYAATMAVYGAAVTAYVNMPQGVAEDRERGVLKRTGGTPLPTPALLVGRVAGALAVSLVTGLAIVVLTGLAYRPGWPSGMAAAAVTLVVATVCFAVVGLAVMTFVRSAQGVVGVTLGTLLPLAFISDIFVVGASFPPVVEAISWLFPLRHAARAMTESIAPATSGLAWGHLAVLLAWTLAGAVVLALRYRPEARESGHTAGKQTPAQTALTSSR</sequence>
<dbReference type="OrthoDB" id="9786643at2"/>
<feature type="transmembrane region" description="Helical" evidence="5">
    <location>
        <begin position="523"/>
        <end position="543"/>
    </location>
</feature>
<dbReference type="AlphaFoldDB" id="A0A543HGK8"/>
<keyword evidence="5" id="KW-1003">Cell membrane</keyword>
<accession>A0A543HGK8</accession>
<evidence type="ECO:0000259" key="6">
    <source>
        <dbReference type="PROSITE" id="PS51012"/>
    </source>
</evidence>
<dbReference type="GO" id="GO:0140359">
    <property type="term" value="F:ABC-type transporter activity"/>
    <property type="evidence" value="ECO:0007669"/>
    <property type="project" value="InterPro"/>
</dbReference>
<feature type="transmembrane region" description="Helical" evidence="5">
    <location>
        <begin position="320"/>
        <end position="340"/>
    </location>
</feature>
<comment type="similarity">
    <text evidence="5">Belongs to the ABC-2 integral membrane protein family.</text>
</comment>
<dbReference type="PROSITE" id="PS51012">
    <property type="entry name" value="ABC_TM2"/>
    <property type="match status" value="1"/>
</dbReference>
<comment type="subcellular location">
    <subcellularLocation>
        <location evidence="5">Cell membrane</location>
        <topology evidence="5">Multi-pass membrane protein</topology>
    </subcellularLocation>
    <subcellularLocation>
        <location evidence="1">Membrane</location>
        <topology evidence="1">Multi-pass membrane protein</topology>
    </subcellularLocation>
</comment>
<proteinExistence type="inferred from homology"/>
<evidence type="ECO:0000256" key="5">
    <source>
        <dbReference type="RuleBase" id="RU361157"/>
    </source>
</evidence>
<dbReference type="Pfam" id="PF01061">
    <property type="entry name" value="ABC2_membrane"/>
    <property type="match status" value="2"/>
</dbReference>
<dbReference type="InterPro" id="IPR013525">
    <property type="entry name" value="ABC2_TM"/>
</dbReference>
<feature type="transmembrane region" description="Helical" evidence="5">
    <location>
        <begin position="352"/>
        <end position="373"/>
    </location>
</feature>
<feature type="transmembrane region" description="Helical" evidence="5">
    <location>
        <begin position="70"/>
        <end position="95"/>
    </location>
</feature>
<feature type="transmembrane region" description="Helical" evidence="5">
    <location>
        <begin position="153"/>
        <end position="177"/>
    </location>
</feature>
<reference evidence="7 8" key="1">
    <citation type="submission" date="2019-06" db="EMBL/GenBank/DDBJ databases">
        <title>Genome sequencing of plant associated microbes to promote plant fitness in Sorghum bicolor and Oryza sativa.</title>
        <authorList>
            <person name="Coleman-Derr D."/>
        </authorList>
    </citation>
    <scope>NUCLEOTIDE SEQUENCE [LARGE SCALE GENOMIC DNA]</scope>
    <source>
        <strain evidence="7 8">KV-663</strain>
    </source>
</reference>
<dbReference type="InterPro" id="IPR051784">
    <property type="entry name" value="Nod_factor_ABC_transporter"/>
</dbReference>
<evidence type="ECO:0000256" key="4">
    <source>
        <dbReference type="ARBA" id="ARBA00023136"/>
    </source>
</evidence>
<keyword evidence="5" id="KW-0813">Transport</keyword>
<evidence type="ECO:0000256" key="3">
    <source>
        <dbReference type="ARBA" id="ARBA00022989"/>
    </source>
</evidence>
<feature type="transmembrane region" description="Helical" evidence="5">
    <location>
        <begin position="37"/>
        <end position="58"/>
    </location>
</feature>
<keyword evidence="8" id="KW-1185">Reference proteome</keyword>
<dbReference type="Proteomes" id="UP000316747">
    <property type="component" value="Unassembled WGS sequence"/>
</dbReference>
<comment type="caution">
    <text evidence="5">Lacks conserved residue(s) required for the propagation of feature annotation.</text>
</comment>
<evidence type="ECO:0000256" key="2">
    <source>
        <dbReference type="ARBA" id="ARBA00022692"/>
    </source>
</evidence>
<dbReference type="EMBL" id="VFPM01000004">
    <property type="protein sequence ID" value="TQM57423.1"/>
    <property type="molecule type" value="Genomic_DNA"/>
</dbReference>
<feature type="domain" description="ABC transmembrane type-2" evidence="6">
    <location>
        <begin position="37"/>
        <end position="267"/>
    </location>
</feature>
<keyword evidence="4 5" id="KW-0472">Membrane</keyword>
<comment type="caution">
    <text evidence="7">The sequence shown here is derived from an EMBL/GenBank/DDBJ whole genome shotgun (WGS) entry which is preliminary data.</text>
</comment>
<dbReference type="GO" id="GO:0005886">
    <property type="term" value="C:plasma membrane"/>
    <property type="evidence" value="ECO:0007669"/>
    <property type="project" value="UniProtKB-SubCell"/>
</dbReference>
<feature type="transmembrane region" description="Helical" evidence="5">
    <location>
        <begin position="434"/>
        <end position="460"/>
    </location>
</feature>
<feature type="transmembrane region" description="Helical" evidence="5">
    <location>
        <begin position="245"/>
        <end position="264"/>
    </location>
</feature>
<dbReference type="RefSeq" id="WP_141846846.1">
    <property type="nucleotide sequence ID" value="NZ_VFPM01000004.1"/>
</dbReference>
<gene>
    <name evidence="7" type="ORF">FBY41_4247</name>
</gene>
<feature type="transmembrane region" description="Helical" evidence="5">
    <location>
        <begin position="467"/>
        <end position="491"/>
    </location>
</feature>
<evidence type="ECO:0000313" key="7">
    <source>
        <dbReference type="EMBL" id="TQM57423.1"/>
    </source>
</evidence>
<protein>
    <recommendedName>
        <fullName evidence="5">Transport permease protein</fullName>
    </recommendedName>
</protein>
<keyword evidence="2 5" id="KW-0812">Transmembrane</keyword>
<dbReference type="PANTHER" id="PTHR43229:SF2">
    <property type="entry name" value="NODULATION PROTEIN J"/>
    <property type="match status" value="1"/>
</dbReference>
<evidence type="ECO:0000256" key="1">
    <source>
        <dbReference type="ARBA" id="ARBA00004141"/>
    </source>
</evidence>
<feature type="transmembrane region" description="Helical" evidence="5">
    <location>
        <begin position="406"/>
        <end position="428"/>
    </location>
</feature>
<feature type="transmembrane region" description="Helical" evidence="5">
    <location>
        <begin position="183"/>
        <end position="204"/>
    </location>
</feature>
<feature type="transmembrane region" description="Helical" evidence="5">
    <location>
        <begin position="115"/>
        <end position="144"/>
    </location>
</feature>